<dbReference type="STRING" id="1454006.AW14_01640"/>
<name>A0A0C5WAY1_9FLAO</name>
<dbReference type="Proteomes" id="UP000032229">
    <property type="component" value="Chromosome"/>
</dbReference>
<dbReference type="EMBL" id="CP007202">
    <property type="protein sequence ID" value="AJR02544.1"/>
    <property type="molecule type" value="Genomic_DNA"/>
</dbReference>
<accession>A0A0C5WAY1</accession>
<dbReference type="AlphaFoldDB" id="A0A0C5WAY1"/>
<sequence>MILSCSNSDEAIAPTSLKSYLNSNRFEKGAVIACSASDMETANVLTFFYPVLNAVNARLYETTSVNVNPLDFENYTQVFLESEPIFNGYLRRFSQESSVEKWLIVTFELENEIKVSNPIRSKQFSKPTRWQDIVSINQSQVGMPLFSWPDNPFGDNAIYFQIVSDGNDNLLSGTYTNQNQFQYYKLDNVVLNITRETPPILQLNTSYNFTLMDVSLDNWVNAVTLNKSFVKQ</sequence>
<keyword evidence="2" id="KW-1185">Reference proteome</keyword>
<gene>
    <name evidence="1" type="ORF">AW14_01640</name>
</gene>
<dbReference type="KEGG" id="sze:AW14_01640"/>
<evidence type="ECO:0000313" key="1">
    <source>
        <dbReference type="EMBL" id="AJR02544.1"/>
    </source>
</evidence>
<evidence type="ECO:0000313" key="2">
    <source>
        <dbReference type="Proteomes" id="UP000032229"/>
    </source>
</evidence>
<reference evidence="1 2" key="1">
    <citation type="submission" date="2014-02" db="EMBL/GenBank/DDBJ databases">
        <authorList>
            <person name="Young C.-C."/>
            <person name="Hameed A."/>
            <person name="Huang H.-C."/>
            <person name="Shahina M."/>
        </authorList>
    </citation>
    <scope>NUCLEOTIDE SEQUENCE [LARGE SCALE GENOMIC DNA]</scope>
    <source>
        <strain evidence="1 2">CC-SAMT-1</strain>
    </source>
</reference>
<protein>
    <submittedName>
        <fullName evidence="1">Uncharacterized protein</fullName>
    </submittedName>
</protein>
<organism evidence="1 2">
    <name type="scientific">Siansivirga zeaxanthinifaciens CC-SAMT-1</name>
    <dbReference type="NCBI Taxonomy" id="1454006"/>
    <lineage>
        <taxon>Bacteria</taxon>
        <taxon>Pseudomonadati</taxon>
        <taxon>Bacteroidota</taxon>
        <taxon>Flavobacteriia</taxon>
        <taxon>Flavobacteriales</taxon>
        <taxon>Flavobacteriaceae</taxon>
        <taxon>Siansivirga</taxon>
    </lineage>
</organism>
<dbReference type="HOGENOM" id="CLU_1093196_0_0_10"/>
<proteinExistence type="predicted"/>